<comment type="caution">
    <text evidence="1">The sequence shown here is derived from an EMBL/GenBank/DDBJ whole genome shotgun (WGS) entry which is preliminary data.</text>
</comment>
<sequence>IQGNGSIVFLEEPDGLNMLTFDILMRWEKPGKVQLSTGNISGILGQWNSLELECSVEGCDSTSCCDVISCPDFHILKQGSCVYNGVLVEVQYEMNLLMSAETYQTLSVRFEEHRILASFDDVLPIYGATNLEGECKELVSFGVTRITCNYVFLVTYKVPCHQFGLMNINCQENSTRLQQIIEGAIEHVEAYFLQDMVAVSTTNWFIVKVVDKSQDQQISRNVSGDATRKKLQFWMCSCWLALSMTLK</sequence>
<feature type="non-terminal residue" evidence="1">
    <location>
        <position position="1"/>
    </location>
</feature>
<name>A0A8S4NK74_OWEFU</name>
<accession>A0A8S4NK74</accession>
<organism evidence="1 2">
    <name type="scientific">Owenia fusiformis</name>
    <name type="common">Polychaete worm</name>
    <dbReference type="NCBI Taxonomy" id="6347"/>
    <lineage>
        <taxon>Eukaryota</taxon>
        <taxon>Metazoa</taxon>
        <taxon>Spiralia</taxon>
        <taxon>Lophotrochozoa</taxon>
        <taxon>Annelida</taxon>
        <taxon>Polychaeta</taxon>
        <taxon>Sedentaria</taxon>
        <taxon>Canalipalpata</taxon>
        <taxon>Sabellida</taxon>
        <taxon>Oweniida</taxon>
        <taxon>Oweniidae</taxon>
        <taxon>Owenia</taxon>
    </lineage>
</organism>
<evidence type="ECO:0000313" key="2">
    <source>
        <dbReference type="Proteomes" id="UP000749559"/>
    </source>
</evidence>
<keyword evidence="2" id="KW-1185">Reference proteome</keyword>
<protein>
    <submittedName>
        <fullName evidence="1">Uncharacterized protein</fullName>
    </submittedName>
</protein>
<evidence type="ECO:0000313" key="1">
    <source>
        <dbReference type="EMBL" id="CAH1782006.1"/>
    </source>
</evidence>
<dbReference type="Proteomes" id="UP000749559">
    <property type="component" value="Unassembled WGS sequence"/>
</dbReference>
<dbReference type="AlphaFoldDB" id="A0A8S4NK74"/>
<dbReference type="EMBL" id="CAIIXF020000004">
    <property type="protein sequence ID" value="CAH1782006.1"/>
    <property type="molecule type" value="Genomic_DNA"/>
</dbReference>
<gene>
    <name evidence="1" type="ORF">OFUS_LOCUS8497</name>
</gene>
<reference evidence="1" key="1">
    <citation type="submission" date="2022-03" db="EMBL/GenBank/DDBJ databases">
        <authorList>
            <person name="Martin C."/>
        </authorList>
    </citation>
    <scope>NUCLEOTIDE SEQUENCE</scope>
</reference>
<proteinExistence type="predicted"/>